<evidence type="ECO:0000256" key="2">
    <source>
        <dbReference type="SAM" id="MobiDB-lite"/>
    </source>
</evidence>
<dbReference type="Gene3D" id="3.40.50.2000">
    <property type="entry name" value="Glycogen Phosphorylase B"/>
    <property type="match status" value="2"/>
</dbReference>
<feature type="region of interest" description="Disordered" evidence="2">
    <location>
        <begin position="829"/>
        <end position="898"/>
    </location>
</feature>
<dbReference type="Gene3D" id="3.40.50.1000">
    <property type="entry name" value="HAD superfamily/HAD-like"/>
    <property type="match status" value="1"/>
</dbReference>
<protein>
    <submittedName>
        <fullName evidence="3">Uncharacterized protein</fullName>
    </submittedName>
</protein>
<dbReference type="FunFam" id="3.40.50.2000:FF:000150">
    <property type="entry name" value="Trehalose-6-phosphate synthase"/>
    <property type="match status" value="1"/>
</dbReference>
<dbReference type="NCBIfam" id="TIGR00685">
    <property type="entry name" value="T6PP"/>
    <property type="match status" value="1"/>
</dbReference>
<keyword evidence="4" id="KW-1185">Reference proteome</keyword>
<organism evidence="3 4">
    <name type="scientific">Tigriopus californicus</name>
    <name type="common">Marine copepod</name>
    <dbReference type="NCBI Taxonomy" id="6832"/>
    <lineage>
        <taxon>Eukaryota</taxon>
        <taxon>Metazoa</taxon>
        <taxon>Ecdysozoa</taxon>
        <taxon>Arthropoda</taxon>
        <taxon>Crustacea</taxon>
        <taxon>Multicrustacea</taxon>
        <taxon>Hexanauplia</taxon>
        <taxon>Copepoda</taxon>
        <taxon>Harpacticoida</taxon>
        <taxon>Harpacticidae</taxon>
        <taxon>Tigriopus</taxon>
    </lineage>
</organism>
<reference evidence="3 4" key="1">
    <citation type="journal article" date="2018" name="Nat. Ecol. Evol.">
        <title>Genomic signatures of mitonuclear coevolution across populations of Tigriopus californicus.</title>
        <authorList>
            <person name="Barreto F.S."/>
            <person name="Watson E.T."/>
            <person name="Lima T.G."/>
            <person name="Willett C.S."/>
            <person name="Edmands S."/>
            <person name="Li W."/>
            <person name="Burton R.S."/>
        </authorList>
    </citation>
    <scope>NUCLEOTIDE SEQUENCE [LARGE SCALE GENOMIC DNA]</scope>
    <source>
        <strain evidence="3 4">San Diego</strain>
    </source>
</reference>
<dbReference type="InterPro" id="IPR023214">
    <property type="entry name" value="HAD_sf"/>
</dbReference>
<dbReference type="SUPFAM" id="SSF53756">
    <property type="entry name" value="UDP-Glycosyltransferase/glycogen phosphorylase"/>
    <property type="match status" value="1"/>
</dbReference>
<dbReference type="GO" id="GO:0005829">
    <property type="term" value="C:cytosol"/>
    <property type="evidence" value="ECO:0007669"/>
    <property type="project" value="TreeGrafter"/>
</dbReference>
<dbReference type="SUPFAM" id="SSF56784">
    <property type="entry name" value="HAD-like"/>
    <property type="match status" value="1"/>
</dbReference>
<evidence type="ECO:0000313" key="3">
    <source>
        <dbReference type="EMBL" id="TRY72020.1"/>
    </source>
</evidence>
<dbReference type="GO" id="GO:0004805">
    <property type="term" value="F:trehalose-phosphatase activity"/>
    <property type="evidence" value="ECO:0007669"/>
    <property type="project" value="TreeGrafter"/>
</dbReference>
<accession>A0A553P303</accession>
<dbReference type="Proteomes" id="UP000318571">
    <property type="component" value="Chromosome 7"/>
</dbReference>
<evidence type="ECO:0000256" key="1">
    <source>
        <dbReference type="ARBA" id="ARBA00005409"/>
    </source>
</evidence>
<dbReference type="InterPro" id="IPR003337">
    <property type="entry name" value="Trehalose_PPase"/>
</dbReference>
<dbReference type="GO" id="GO:0005992">
    <property type="term" value="P:trehalose biosynthetic process"/>
    <property type="evidence" value="ECO:0007669"/>
    <property type="project" value="InterPro"/>
</dbReference>
<dbReference type="InterPro" id="IPR001830">
    <property type="entry name" value="Glyco_trans_20"/>
</dbReference>
<feature type="compositionally biased region" description="Basic residues" evidence="2">
    <location>
        <begin position="873"/>
        <end position="885"/>
    </location>
</feature>
<dbReference type="CDD" id="cd03788">
    <property type="entry name" value="GT20_TPS"/>
    <property type="match status" value="1"/>
</dbReference>
<feature type="compositionally biased region" description="Low complexity" evidence="2">
    <location>
        <begin position="856"/>
        <end position="872"/>
    </location>
</feature>
<dbReference type="EMBL" id="VCGU01000008">
    <property type="protein sequence ID" value="TRY72020.1"/>
    <property type="molecule type" value="Genomic_DNA"/>
</dbReference>
<dbReference type="GO" id="GO:0003825">
    <property type="term" value="F:alpha,alpha-trehalose-phosphate synthase (UDP-forming) activity"/>
    <property type="evidence" value="ECO:0007669"/>
    <property type="project" value="TreeGrafter"/>
</dbReference>
<dbReference type="FunFam" id="3.40.50.2000:FF:000113">
    <property type="entry name" value="Alpha,alpha-trehalose-phosphate synthase"/>
    <property type="match status" value="1"/>
</dbReference>
<comment type="similarity">
    <text evidence="1">In the N-terminal section; belongs to the glycosyltransferase 20 family.</text>
</comment>
<dbReference type="PANTHER" id="PTHR10788">
    <property type="entry name" value="TREHALOSE-6-PHOSPHATE SYNTHASE"/>
    <property type="match status" value="1"/>
</dbReference>
<proteinExistence type="inferred from homology"/>
<dbReference type="Gene3D" id="3.30.70.1020">
    <property type="entry name" value="Trehalose-6-phosphate phosphatase related protein, domain 2"/>
    <property type="match status" value="1"/>
</dbReference>
<dbReference type="InterPro" id="IPR036412">
    <property type="entry name" value="HAD-like_sf"/>
</dbReference>
<dbReference type="Pfam" id="PF00982">
    <property type="entry name" value="Glyco_transf_20"/>
    <property type="match status" value="1"/>
</dbReference>
<dbReference type="STRING" id="6832.A0A553P303"/>
<sequence>MNRLLLPDFSPREMIRETKSEDKQNRAAASLIVVSNRLPFVLKREEDGTLTRKASAGGLVTAVAPVVVDNHGIWVGWTGLDDFDEETEVIPESSPDDKAPTAGLRPDQAIPLSVNPKLFDEYYNGCCNETYWPLFHSMPDRAVFNRDHWKAYQDVNDIFAQKTLEAVRSVHEKRMAIPDCSRPDPPIVWIHDYHLMLAANAIRDGCNDEGLQVRMGFFLHIPFPSFDIIRIFPWVDEILMGMLGCDLVGFHIGDYCLNFLDCCQRCLGCRTDKNKMFVEHCGRRVMVRALPIGIPYHKFESLSRIAPRVFPSDMKIILGVDRLDYTKGLVARLKSLERMFKKYPKWIGKAIFIQVAVPSRVDVAEYKELKETIDRLVGHINGEFSTPSWSPIRYIFGSVNQDQLVAFYRDANVGLITPLRDGMNLVAKEFVACQSESDPGVLILSPFAGAGGLMQEALQVNPYETDNVADVVDRALEMSLDERKLRMNQLKKREKRMDVDAWVRSFLSGMDSLLVPSVRPNHDENVDRLLGNGPCTNEFEATLGPSVEMSTKLGVIIDFDGTLACLARTPELAIIAPEAKKTLERLSKMSDAHIAIISGRQLDDLIRKVGVEGITYAGCHGLEILHPDGQKFSHTIPQDYLDRLNLLEKELKETVAIHGAWVEHKHLLVAWHFREVDKGKRESLIAHAKAVYAKHNFQVLAVSKRIENLPPSGFDRGDSCFHILRSIFGVDWEERVTVVYAGDSAADEFAITKLKGVAHTFRVTNEDTSAITKTSADYWIAGPDGVLDLLRFLERKLLGRSPQSVSRASSVISVGGLDRDVIEMVVDDAGNQHPTQIRRRTSSHGSMGQRPPRSRAASMGSQGGTTTTSVATLHKRALNKHMHSRYSRDETTSGVSPF</sequence>
<feature type="region of interest" description="Disordered" evidence="2">
    <location>
        <begin position="87"/>
        <end position="107"/>
    </location>
</feature>
<gene>
    <name evidence="3" type="ORF">TCAL_03382</name>
</gene>
<evidence type="ECO:0000313" key="4">
    <source>
        <dbReference type="Proteomes" id="UP000318571"/>
    </source>
</evidence>
<dbReference type="Pfam" id="PF02358">
    <property type="entry name" value="Trehalose_PPase"/>
    <property type="match status" value="1"/>
</dbReference>
<name>A0A553P303_TIGCA</name>
<dbReference type="AlphaFoldDB" id="A0A553P303"/>
<dbReference type="PANTHER" id="PTHR10788:SF106">
    <property type="entry name" value="BCDNA.GH08860"/>
    <property type="match status" value="1"/>
</dbReference>
<comment type="caution">
    <text evidence="3">The sequence shown here is derived from an EMBL/GenBank/DDBJ whole genome shotgun (WGS) entry which is preliminary data.</text>
</comment>